<proteinExistence type="predicted"/>
<dbReference type="AlphaFoldDB" id="A0A1E3T053"/>
<dbReference type="Proteomes" id="UP000094224">
    <property type="component" value="Unassembled WGS sequence"/>
</dbReference>
<dbReference type="EMBL" id="MIHC01000011">
    <property type="protein sequence ID" value="ODR07714.1"/>
    <property type="molecule type" value="Genomic_DNA"/>
</dbReference>
<sequence>MNSGLKDLQKSGPADVKLSTQTRDAYLNIVQTFHDALNTQLTNIKNLPALGDPGTLASAIQTKNNLELDISGLDGIEQSVNQYLSYLDQFSATVKAACDRLTSSG</sequence>
<evidence type="ECO:0000313" key="2">
    <source>
        <dbReference type="Proteomes" id="UP000094224"/>
    </source>
</evidence>
<protein>
    <recommendedName>
        <fullName evidence="3">PE domain-containing protein</fullName>
    </recommendedName>
</protein>
<comment type="caution">
    <text evidence="1">The sequence shown here is derived from an EMBL/GenBank/DDBJ whole genome shotgun (WGS) entry which is preliminary data.</text>
</comment>
<accession>A0A1E3T053</accession>
<gene>
    <name evidence="1" type="ORF">BHQ21_08265</name>
</gene>
<evidence type="ECO:0008006" key="3">
    <source>
        <dbReference type="Google" id="ProtNLM"/>
    </source>
</evidence>
<keyword evidence="2" id="KW-1185">Reference proteome</keyword>
<name>A0A1E3T053_9MYCO</name>
<evidence type="ECO:0000313" key="1">
    <source>
        <dbReference type="EMBL" id="ODR07714.1"/>
    </source>
</evidence>
<reference evidence="2" key="1">
    <citation type="submission" date="2016-09" db="EMBL/GenBank/DDBJ databases">
        <authorList>
            <person name="Greninger A.L."/>
            <person name="Jerome K.R."/>
            <person name="Mcnair B."/>
            <person name="Wallis C."/>
            <person name="Fang F."/>
        </authorList>
    </citation>
    <scope>NUCLEOTIDE SEQUENCE [LARGE SCALE GENOMIC DNA]</scope>
    <source>
        <strain evidence="2">BC1_M4</strain>
    </source>
</reference>
<organism evidence="1 2">
    <name type="scientific">Mycobacterium sherrisii</name>
    <dbReference type="NCBI Taxonomy" id="243061"/>
    <lineage>
        <taxon>Bacteria</taxon>
        <taxon>Bacillati</taxon>
        <taxon>Actinomycetota</taxon>
        <taxon>Actinomycetes</taxon>
        <taxon>Mycobacteriales</taxon>
        <taxon>Mycobacteriaceae</taxon>
        <taxon>Mycobacterium</taxon>
        <taxon>Mycobacterium simiae complex</taxon>
    </lineage>
</organism>